<dbReference type="InterPro" id="IPR013783">
    <property type="entry name" value="Ig-like_fold"/>
</dbReference>
<accession>A0ABV4MKU8</accession>
<proteinExistence type="predicted"/>
<reference evidence="3 4" key="1">
    <citation type="submission" date="2024-06" db="EMBL/GenBank/DDBJ databases">
        <authorList>
            <person name="Steensen K."/>
            <person name="Seneca J."/>
            <person name="Bartlau N."/>
            <person name="Yu A.X."/>
            <person name="Polz M.F."/>
        </authorList>
    </citation>
    <scope>NUCLEOTIDE SEQUENCE [LARGE SCALE GENOMIC DNA]</scope>
    <source>
        <strain evidence="3 4">1F146</strain>
    </source>
</reference>
<dbReference type="Proteomes" id="UP001569151">
    <property type="component" value="Unassembled WGS sequence"/>
</dbReference>
<dbReference type="RefSeq" id="WP_371719476.1">
    <property type="nucleotide sequence ID" value="NZ_JBGOOF010000024.1"/>
</dbReference>
<dbReference type="InterPro" id="IPR008964">
    <property type="entry name" value="Invasin/intimin_cell_adhesion"/>
</dbReference>
<feature type="signal peptide" evidence="1">
    <location>
        <begin position="1"/>
        <end position="26"/>
    </location>
</feature>
<evidence type="ECO:0000256" key="1">
    <source>
        <dbReference type="SAM" id="SignalP"/>
    </source>
</evidence>
<dbReference type="Gene3D" id="2.60.40.10">
    <property type="entry name" value="Immunoglobulins"/>
    <property type="match status" value="1"/>
</dbReference>
<evidence type="ECO:0000259" key="2">
    <source>
        <dbReference type="Pfam" id="PF20419"/>
    </source>
</evidence>
<dbReference type="EMBL" id="JBGOOS010000023">
    <property type="protein sequence ID" value="MEZ8210187.1"/>
    <property type="molecule type" value="Genomic_DNA"/>
</dbReference>
<keyword evidence="4" id="KW-1185">Reference proteome</keyword>
<comment type="caution">
    <text evidence="3">The sequence shown here is derived from an EMBL/GenBank/DDBJ whole genome shotgun (WGS) entry which is preliminary data.</text>
</comment>
<name>A0ABV4MKU8_9VIBR</name>
<dbReference type="Pfam" id="PF20419">
    <property type="entry name" value="DUF6701"/>
    <property type="match status" value="1"/>
</dbReference>
<dbReference type="InterPro" id="IPR046524">
    <property type="entry name" value="DUF6701"/>
</dbReference>
<evidence type="ECO:0000313" key="4">
    <source>
        <dbReference type="Proteomes" id="UP001569151"/>
    </source>
</evidence>
<dbReference type="SUPFAM" id="SSF49373">
    <property type="entry name" value="Invasin/intimin cell-adhesion fragments"/>
    <property type="match status" value="1"/>
</dbReference>
<gene>
    <name evidence="3" type="ORF">ACED39_15515</name>
</gene>
<feature type="chain" id="PRO_5047065883" evidence="1">
    <location>
        <begin position="27"/>
        <end position="1072"/>
    </location>
</feature>
<feature type="domain" description="DUF6701" evidence="2">
    <location>
        <begin position="558"/>
        <end position="1066"/>
    </location>
</feature>
<protein>
    <submittedName>
        <fullName evidence="3">DUF6701 domain-containing protein</fullName>
    </submittedName>
</protein>
<dbReference type="PROSITE" id="PS51257">
    <property type="entry name" value="PROKAR_LIPOPROTEIN"/>
    <property type="match status" value="1"/>
</dbReference>
<organism evidence="3 4">
    <name type="scientific">Vibrio bivalvicida</name>
    <dbReference type="NCBI Taxonomy" id="1276888"/>
    <lineage>
        <taxon>Bacteria</taxon>
        <taxon>Pseudomonadati</taxon>
        <taxon>Pseudomonadota</taxon>
        <taxon>Gammaproteobacteria</taxon>
        <taxon>Vibrionales</taxon>
        <taxon>Vibrionaceae</taxon>
        <taxon>Vibrio</taxon>
        <taxon>Vibrio oreintalis group</taxon>
    </lineage>
</organism>
<sequence>MFKKLIRHLIWLLSSLALLFCSQSLAAALSCKVIGNNQDFVVEFDVIGSASYQDIVFSGGNESDTLWYTQSEEAGSSYVFNEQRLAVGESYKLRIEVERGQGTSVSRAHYYWVSNGNKYLQESKDADIKNGTINGSGTGLDTLSCFAQNVEPPPPTPVLPDICPYFPAPIATNKYVDGKPFASQVDLSGARNVIELSERKAMSFNSVSLSGSLSGCKYDGGNLESCLFDSELSYQNFPVQLPSFQSGTLNVVCDDGCDFSLQPGSYDTIQIGQNNSRIVLDSGEYWVDQLEFMSDDARLEVNGKVVLHYKQLNVNGDRVGLNRSGNSSDLVLIGHGNAAAISTGKNDLSVRASLYVDPVNGFGFTYQGARLDYQGAVIVPQIQSTNNDNIFKGQLPAGCGSPTVASLEIKPFNYHLTCETTPNNIVEVHMLDSNGDPVAGFSPTLVQENGSNLSITFISEENGVAKFRVTTNTASNVGDYDLKASLTTGGQTFTDTDQIKFVSYKFEVADQYVTAGQNNQVPVKVKACSNNGQLITLGYTGSPSAAFTYQRPTSAVVDAGDLSFTANLSDSNRQADYNFKESGQIRVTITDNSFVCDDVRCPVEGGALKGQFDIYARPWKVAICDVAETGGSNKANPATTTGSPGFLSGGTGFSATYKPIVHSDSKGGASDECSYPITGNYGLDNGELDLTYSVSYPATSPQMGTVTPSPIPNFNSSNLTQTINHTWTEVGTLQIQTSAEYLTMTLNADTQDVGRFYPDFFKVDENAWNDPLIGLGPQKQAFTYMNQTFSSVTAKVGAYNVQGSSTTNYGAFSSSLQAVFQFDNRDRLTNADVAALAAKSSYQSSQWVLDSDQIVWNKNANFTPDGPYNYLSGNVLNVSLEVLPSTANDPVRFKSSAADTNPSSTQVLPDEQPRLLFGRYNLADVGGVQGESITVPLQAQYWNGSSFQTNTNDSFSAFDGMHYCSNVIWPSSGAIDGNVALSESGTISSGESRTLIARQTISTREQVQLWLRLDTSSPSANCSGTNNGQTWMMYDWNQNGTDEENPSAVATFGIFRGNDRVIFRGESGLTGQ</sequence>
<evidence type="ECO:0000313" key="3">
    <source>
        <dbReference type="EMBL" id="MEZ8210187.1"/>
    </source>
</evidence>
<keyword evidence="1" id="KW-0732">Signal</keyword>